<comment type="caution">
    <text evidence="2">The sequence shown here is derived from an EMBL/GenBank/DDBJ whole genome shotgun (WGS) entry which is preliminary data.</text>
</comment>
<feature type="compositionally biased region" description="Basic and acidic residues" evidence="1">
    <location>
        <begin position="12"/>
        <end position="45"/>
    </location>
</feature>
<dbReference type="EMBL" id="QKRW01000001">
    <property type="protein sequence ID" value="RAL68654.1"/>
    <property type="molecule type" value="Genomic_DNA"/>
</dbReference>
<name>A0A395J954_9HELO</name>
<evidence type="ECO:0000313" key="3">
    <source>
        <dbReference type="Proteomes" id="UP000249056"/>
    </source>
</evidence>
<dbReference type="Proteomes" id="UP000249056">
    <property type="component" value="Unassembled WGS sequence"/>
</dbReference>
<protein>
    <submittedName>
        <fullName evidence="2">Uncharacterized protein</fullName>
    </submittedName>
</protein>
<sequence length="104" mass="11095">MIGGAGDEEEKEEKAGKADDGLLDGRKDNGKAGSGERSKAGTGEKKKGKVAAKKGKKIKLSFGDDEEELDSTFPFPFHISFLLPSIHLSVHSIYQSSVPSTTMI</sequence>
<organism evidence="2 3">
    <name type="scientific">Monilinia fructigena</name>
    <dbReference type="NCBI Taxonomy" id="38457"/>
    <lineage>
        <taxon>Eukaryota</taxon>
        <taxon>Fungi</taxon>
        <taxon>Dikarya</taxon>
        <taxon>Ascomycota</taxon>
        <taxon>Pezizomycotina</taxon>
        <taxon>Leotiomycetes</taxon>
        <taxon>Helotiales</taxon>
        <taxon>Sclerotiniaceae</taxon>
        <taxon>Monilinia</taxon>
    </lineage>
</organism>
<proteinExistence type="predicted"/>
<feature type="region of interest" description="Disordered" evidence="1">
    <location>
        <begin position="1"/>
        <end position="54"/>
    </location>
</feature>
<keyword evidence="3" id="KW-1185">Reference proteome</keyword>
<evidence type="ECO:0000256" key="1">
    <source>
        <dbReference type="SAM" id="MobiDB-lite"/>
    </source>
</evidence>
<gene>
    <name evidence="2" type="ORF">DID88_007363</name>
</gene>
<evidence type="ECO:0000313" key="2">
    <source>
        <dbReference type="EMBL" id="RAL68654.1"/>
    </source>
</evidence>
<dbReference type="AlphaFoldDB" id="A0A395J954"/>
<reference evidence="2 3" key="1">
    <citation type="submission" date="2018-06" db="EMBL/GenBank/DDBJ databases">
        <title>Genome Sequence of the Brown Rot Fungal Pathogen Monilinia fructigena.</title>
        <authorList>
            <person name="Landi L."/>
            <person name="De Miccolis Angelini R.M."/>
            <person name="Pollastro S."/>
            <person name="Abate D."/>
            <person name="Faretra F."/>
            <person name="Romanazzi G."/>
        </authorList>
    </citation>
    <scope>NUCLEOTIDE SEQUENCE [LARGE SCALE GENOMIC DNA]</scope>
    <source>
        <strain evidence="2 3">Mfrg269</strain>
    </source>
</reference>
<accession>A0A395J954</accession>
<feature type="compositionally biased region" description="Acidic residues" evidence="1">
    <location>
        <begin position="1"/>
        <end position="11"/>
    </location>
</feature>